<dbReference type="AlphaFoldDB" id="A0AAN5AJG4"/>
<evidence type="ECO:0000313" key="2">
    <source>
        <dbReference type="Proteomes" id="UP001310022"/>
    </source>
</evidence>
<comment type="caution">
    <text evidence="1">The sequence shown here is derived from an EMBL/GenBank/DDBJ whole genome shotgun (WGS) entry which is preliminary data.</text>
</comment>
<gene>
    <name evidence="1" type="ORF">PEDI_14040</name>
</gene>
<keyword evidence="2" id="KW-1185">Reference proteome</keyword>
<dbReference type="RefSeq" id="WP_338236515.1">
    <property type="nucleotide sequence ID" value="NZ_BQKE01000001.1"/>
</dbReference>
<proteinExistence type="predicted"/>
<name>A0AAN5AJG4_9BACT</name>
<evidence type="ECO:0000313" key="1">
    <source>
        <dbReference type="EMBL" id="GJM60852.1"/>
    </source>
</evidence>
<accession>A0AAN5AJG4</accession>
<protein>
    <submittedName>
        <fullName evidence="1">Uncharacterized protein</fullName>
    </submittedName>
</protein>
<dbReference type="Proteomes" id="UP001310022">
    <property type="component" value="Unassembled WGS sequence"/>
</dbReference>
<reference evidence="1 2" key="1">
    <citation type="submission" date="2021-12" db="EMBL/GenBank/DDBJ databases">
        <title>Genome sequencing of bacteria with rrn-lacking chromosome and rrn-plasmid.</title>
        <authorList>
            <person name="Anda M."/>
            <person name="Iwasaki W."/>
        </authorList>
    </citation>
    <scope>NUCLEOTIDE SEQUENCE [LARGE SCALE GENOMIC DNA]</scope>
    <source>
        <strain evidence="1 2">NBRC 15940</strain>
    </source>
</reference>
<organism evidence="1 2">
    <name type="scientific">Persicobacter diffluens</name>
    <dbReference type="NCBI Taxonomy" id="981"/>
    <lineage>
        <taxon>Bacteria</taxon>
        <taxon>Pseudomonadati</taxon>
        <taxon>Bacteroidota</taxon>
        <taxon>Cytophagia</taxon>
        <taxon>Cytophagales</taxon>
        <taxon>Persicobacteraceae</taxon>
        <taxon>Persicobacter</taxon>
    </lineage>
</organism>
<sequence length="178" mass="20355">MRKIVFFGLMLGLFFRCSSIDDPQFSPVEVSRMMTNDSIKYWTAVQYLIDGAPAALDTCNANTLIGSDFVLNAKYDELQEDFGFELENPLGYWVKSTEDCPDFESDSIAIMGVWNVTHRSEYQPFVSDILLEYSVDTIRTEMKILDLTSNRISVEYFDKRVGEGGANVRLDFIHQQGR</sequence>
<dbReference type="EMBL" id="BQKE01000001">
    <property type="protein sequence ID" value="GJM60852.1"/>
    <property type="molecule type" value="Genomic_DNA"/>
</dbReference>